<sequence>MVAEMKLWGWEIPFVVMFDTWTVCREQIDVQRVTTYAQKVFASLPDCETRVQNTVRLATMLRDYTAAVSSTKIYLFKSREVGDEAFRRVVRPDLTESISRSLTANMLDSVSTQPIDVWLINGNHDSCMKMENLCTHKDTILALFRKWL</sequence>
<protein>
    <submittedName>
        <fullName evidence="3">Metallophos domain-containing protein</fullName>
    </submittedName>
</protein>
<proteinExistence type="predicted"/>
<evidence type="ECO:0000313" key="1">
    <source>
        <dbReference type="EMBL" id="VDO87030.1"/>
    </source>
</evidence>
<dbReference type="OrthoDB" id="5846342at2759"/>
<dbReference type="WBParaSite" id="HPBE_0001098301-mRNA-1">
    <property type="protein sequence ID" value="HPBE_0001098301-mRNA-1"/>
    <property type="gene ID" value="HPBE_0001098301"/>
</dbReference>
<dbReference type="Proteomes" id="UP000050761">
    <property type="component" value="Unassembled WGS sequence"/>
</dbReference>
<gene>
    <name evidence="1" type="ORF">HPBE_LOCUS10984</name>
</gene>
<accession>A0A183FSP1</accession>
<reference evidence="1 2" key="1">
    <citation type="submission" date="2018-11" db="EMBL/GenBank/DDBJ databases">
        <authorList>
            <consortium name="Pathogen Informatics"/>
        </authorList>
    </citation>
    <scope>NUCLEOTIDE SEQUENCE [LARGE SCALE GENOMIC DNA]</scope>
</reference>
<dbReference type="InterPro" id="IPR029058">
    <property type="entry name" value="AB_hydrolase_fold"/>
</dbReference>
<dbReference type="AlphaFoldDB" id="A0A183FSP1"/>
<reference evidence="3" key="2">
    <citation type="submission" date="2019-09" db="UniProtKB">
        <authorList>
            <consortium name="WormBaseParasite"/>
        </authorList>
    </citation>
    <scope>IDENTIFICATION</scope>
</reference>
<dbReference type="EMBL" id="UZAH01026943">
    <property type="protein sequence ID" value="VDO87030.1"/>
    <property type="molecule type" value="Genomic_DNA"/>
</dbReference>
<name>A0A183FSP1_HELPZ</name>
<evidence type="ECO:0000313" key="2">
    <source>
        <dbReference type="Proteomes" id="UP000050761"/>
    </source>
</evidence>
<evidence type="ECO:0000313" key="3">
    <source>
        <dbReference type="WBParaSite" id="HPBE_0001098301-mRNA-1"/>
    </source>
</evidence>
<keyword evidence="2" id="KW-1185">Reference proteome</keyword>
<organism evidence="2 3">
    <name type="scientific">Heligmosomoides polygyrus</name>
    <name type="common">Parasitic roundworm</name>
    <dbReference type="NCBI Taxonomy" id="6339"/>
    <lineage>
        <taxon>Eukaryota</taxon>
        <taxon>Metazoa</taxon>
        <taxon>Ecdysozoa</taxon>
        <taxon>Nematoda</taxon>
        <taxon>Chromadorea</taxon>
        <taxon>Rhabditida</taxon>
        <taxon>Rhabditina</taxon>
        <taxon>Rhabditomorpha</taxon>
        <taxon>Strongyloidea</taxon>
        <taxon>Heligmosomidae</taxon>
        <taxon>Heligmosomoides</taxon>
    </lineage>
</organism>
<accession>A0A3P7YGA4</accession>
<dbReference type="Gene3D" id="3.40.50.1820">
    <property type="entry name" value="alpha/beta hydrolase"/>
    <property type="match status" value="1"/>
</dbReference>